<dbReference type="SUPFAM" id="SSF53850">
    <property type="entry name" value="Periplasmic binding protein-like II"/>
    <property type="match status" value="1"/>
</dbReference>
<keyword evidence="4" id="KW-1185">Reference proteome</keyword>
<keyword evidence="1 2" id="KW-0732">Signal</keyword>
<dbReference type="GO" id="GO:0030288">
    <property type="term" value="C:outer membrane-bounded periplasmic space"/>
    <property type="evidence" value="ECO:0007669"/>
    <property type="project" value="TreeGrafter"/>
</dbReference>
<dbReference type="PROSITE" id="PS51257">
    <property type="entry name" value="PROKAR_LIPOPROTEIN"/>
    <property type="match status" value="1"/>
</dbReference>
<protein>
    <submittedName>
        <fullName evidence="3">ABC transporter, substrate-binding protein, thiB family</fullName>
    </submittedName>
</protein>
<dbReference type="GO" id="GO:0030976">
    <property type="term" value="F:thiamine pyrophosphate binding"/>
    <property type="evidence" value="ECO:0007669"/>
    <property type="project" value="TreeGrafter"/>
</dbReference>
<name>C0W254_9ACTO</name>
<dbReference type="AlphaFoldDB" id="C0W254"/>
<dbReference type="RefSeq" id="WP_006546966.1">
    <property type="nucleotide sequence ID" value="NZ_DS999544.1"/>
</dbReference>
<evidence type="ECO:0000313" key="4">
    <source>
        <dbReference type="Proteomes" id="UP000010301"/>
    </source>
</evidence>
<gene>
    <name evidence="3" type="ORF">HMPREF0044_1507</name>
</gene>
<evidence type="ECO:0000313" key="3">
    <source>
        <dbReference type="EMBL" id="EEH63268.1"/>
    </source>
</evidence>
<dbReference type="OrthoDB" id="5412681at2"/>
<dbReference type="STRING" id="525245.HMPREF0044_1507"/>
<feature type="signal peptide" evidence="2">
    <location>
        <begin position="1"/>
        <end position="27"/>
    </location>
</feature>
<evidence type="ECO:0000256" key="1">
    <source>
        <dbReference type="ARBA" id="ARBA00022729"/>
    </source>
</evidence>
<evidence type="ECO:0000256" key="2">
    <source>
        <dbReference type="SAM" id="SignalP"/>
    </source>
</evidence>
<proteinExistence type="predicted"/>
<sequence length="353" mass="38211">MKKAVSSLAILAAGALFLSACGTGANNAEKTEKPAAEAKTVTVLAYDSLEFEDDLKAEFEKETGFKLDIQQIGSGGELTNKLVLTKDNPLGDVAFGVDNISAYRAVKEGVFAEKAAEVSEAEKAQQISDAPALVPFNQSDVCVNADPAWFKAKNLEMPKTLDDLKDPKYKDLLVAMNPTSSSPGLAFFMATVAKYEDGWKDYWMALKDNGLKVTKGWSDAFGTDFSAGEGKGDRPLMVSYSSSPAYAVNEALTESAIANLPETCFHQVEYVGVLNGAKNVAGAEAFVKFMQKASTQEVFVANNYVHPINPDVKLPEALARFGMLSEKPFTLDPMKIDENQAQWLAEWSELIAK</sequence>
<dbReference type="NCBIfam" id="TIGR01254">
    <property type="entry name" value="sfuA"/>
    <property type="match status" value="1"/>
</dbReference>
<dbReference type="Gene3D" id="3.40.190.10">
    <property type="entry name" value="Periplasmic binding protein-like II"/>
    <property type="match status" value="2"/>
</dbReference>
<accession>C0W254</accession>
<comment type="caution">
    <text evidence="3">The sequence shown here is derived from an EMBL/GenBank/DDBJ whole genome shotgun (WGS) entry which is preliminary data.</text>
</comment>
<reference evidence="3 4" key="1">
    <citation type="submission" date="2009-01" db="EMBL/GenBank/DDBJ databases">
        <authorList>
            <person name="Qin X."/>
            <person name="Bachman B."/>
            <person name="Battles P."/>
            <person name="Bell A."/>
            <person name="Bess C."/>
            <person name="Bickham C."/>
            <person name="Chaboub L."/>
            <person name="Chen D."/>
            <person name="Coyle M."/>
            <person name="Deiros D.R."/>
            <person name="Dinh H."/>
            <person name="Forbes L."/>
            <person name="Fowler G."/>
            <person name="Francisco L."/>
            <person name="Fu Q."/>
            <person name="Gubbala S."/>
            <person name="Hale W."/>
            <person name="Han Y."/>
            <person name="Hemphill L."/>
            <person name="Highlander S.K."/>
            <person name="Hirani K."/>
            <person name="Hogues M."/>
            <person name="Jackson L."/>
            <person name="Jakkamsetti A."/>
            <person name="Javaid M."/>
            <person name="Jiang H."/>
            <person name="Korchina V."/>
            <person name="Kovar C."/>
            <person name="Lara F."/>
            <person name="Lee S."/>
            <person name="Mata R."/>
            <person name="Mathew T."/>
            <person name="Moen C."/>
            <person name="Morales K."/>
            <person name="Munidasa M."/>
            <person name="Nazareth L."/>
            <person name="Ngo R."/>
            <person name="Nguyen L."/>
            <person name="Okwuonu G."/>
            <person name="Ongeri F."/>
            <person name="Patil S."/>
            <person name="Petrosino J."/>
            <person name="Pham C."/>
            <person name="Pham P."/>
            <person name="Pu L.-L."/>
            <person name="Puazo M."/>
            <person name="Raj R."/>
            <person name="Reid J."/>
            <person name="Rouhana J."/>
            <person name="Saada N."/>
            <person name="Shang Y."/>
            <person name="Simmons D."/>
            <person name="Thornton R."/>
            <person name="Warren J."/>
            <person name="Weissenberger G."/>
            <person name="Zhang J."/>
            <person name="Zhang L."/>
            <person name="Zhou C."/>
            <person name="Zhu D."/>
            <person name="Muzny D."/>
            <person name="Worley K."/>
            <person name="Gibbs R."/>
        </authorList>
    </citation>
    <scope>NUCLEOTIDE SEQUENCE [LARGE SCALE GENOMIC DNA]</scope>
    <source>
        <strain evidence="3 4">DSM 15436</strain>
    </source>
</reference>
<dbReference type="PANTHER" id="PTHR30006:SF2">
    <property type="entry name" value="ABC TRANSPORTER SUBSTRATE-BINDING PROTEIN"/>
    <property type="match status" value="1"/>
</dbReference>
<dbReference type="HOGENOM" id="CLU_026974_6_1_11"/>
<dbReference type="eggNOG" id="COG4143">
    <property type="taxonomic scope" value="Bacteria"/>
</dbReference>
<dbReference type="Proteomes" id="UP000010301">
    <property type="component" value="Unassembled WGS sequence"/>
</dbReference>
<dbReference type="EMBL" id="ACFG01000037">
    <property type="protein sequence ID" value="EEH63268.1"/>
    <property type="molecule type" value="Genomic_DNA"/>
</dbReference>
<dbReference type="InterPro" id="IPR005948">
    <property type="entry name" value="ThiB-like"/>
</dbReference>
<dbReference type="GO" id="GO:0030975">
    <property type="term" value="F:thiamine binding"/>
    <property type="evidence" value="ECO:0007669"/>
    <property type="project" value="InterPro"/>
</dbReference>
<organism evidence="3 4">
    <name type="scientific">Gleimia coleocanis DSM 15436</name>
    <dbReference type="NCBI Taxonomy" id="525245"/>
    <lineage>
        <taxon>Bacteria</taxon>
        <taxon>Bacillati</taxon>
        <taxon>Actinomycetota</taxon>
        <taxon>Actinomycetes</taxon>
        <taxon>Actinomycetales</taxon>
        <taxon>Actinomycetaceae</taxon>
        <taxon>Gleimia</taxon>
    </lineage>
</organism>
<feature type="chain" id="PRO_5002903706" evidence="2">
    <location>
        <begin position="28"/>
        <end position="353"/>
    </location>
</feature>
<dbReference type="Pfam" id="PF13343">
    <property type="entry name" value="SBP_bac_6"/>
    <property type="match status" value="1"/>
</dbReference>
<dbReference type="GO" id="GO:0015888">
    <property type="term" value="P:thiamine transport"/>
    <property type="evidence" value="ECO:0007669"/>
    <property type="project" value="InterPro"/>
</dbReference>
<dbReference type="PANTHER" id="PTHR30006">
    <property type="entry name" value="THIAMINE-BINDING PERIPLASMIC PROTEIN-RELATED"/>
    <property type="match status" value="1"/>
</dbReference>